<gene>
    <name evidence="4" type="ORF">M9B40_01480</name>
</gene>
<dbReference type="Pfam" id="PF04085">
    <property type="entry name" value="MreC"/>
    <property type="match status" value="1"/>
</dbReference>
<evidence type="ECO:0000313" key="4">
    <source>
        <dbReference type="EMBL" id="URQ63458.1"/>
    </source>
</evidence>
<accession>A0A9Q8TYT2</accession>
<keyword evidence="2" id="KW-1133">Transmembrane helix</keyword>
<feature type="domain" description="Rod shape-determining protein MreC beta-barrel core" evidence="3">
    <location>
        <begin position="145"/>
        <end position="253"/>
    </location>
</feature>
<protein>
    <recommendedName>
        <fullName evidence="3">Rod shape-determining protein MreC beta-barrel core domain-containing protein</fullName>
    </recommendedName>
</protein>
<reference evidence="4" key="1">
    <citation type="submission" date="2022-05" db="EMBL/GenBank/DDBJ databases">
        <title>Single-amplified genomics reveal most streamlined microbe among free-living bacteria.</title>
        <authorList>
            <person name="Roda-Garcia J."/>
            <person name="Haro-Moreno J.M."/>
            <person name="Rodriguez-Valera F."/>
            <person name="Almagro-Moreno S."/>
            <person name="Lopez-Perez M."/>
        </authorList>
    </citation>
    <scope>NUCLEOTIDE SEQUENCE</scope>
    <source>
        <strain evidence="4">TMED112-D2-2</strain>
    </source>
</reference>
<dbReference type="InterPro" id="IPR042175">
    <property type="entry name" value="Cell/Rod_MreC_2"/>
</dbReference>
<organism evidence="4 5">
    <name type="scientific">SAR86 cluster bacterium</name>
    <dbReference type="NCBI Taxonomy" id="2030880"/>
    <lineage>
        <taxon>Bacteria</taxon>
        <taxon>Pseudomonadati</taxon>
        <taxon>Pseudomonadota</taxon>
        <taxon>Gammaproteobacteria</taxon>
        <taxon>SAR86 cluster</taxon>
    </lineage>
</organism>
<proteinExistence type="predicted"/>
<keyword evidence="5" id="KW-1185">Reference proteome</keyword>
<evidence type="ECO:0000256" key="2">
    <source>
        <dbReference type="SAM" id="Phobius"/>
    </source>
</evidence>
<feature type="coiled-coil region" evidence="1">
    <location>
        <begin position="61"/>
        <end position="88"/>
    </location>
</feature>
<evidence type="ECO:0000313" key="5">
    <source>
        <dbReference type="Proteomes" id="UP001056381"/>
    </source>
</evidence>
<keyword evidence="2" id="KW-0812">Transmembrane</keyword>
<evidence type="ECO:0000256" key="1">
    <source>
        <dbReference type="SAM" id="Coils"/>
    </source>
</evidence>
<dbReference type="InterPro" id="IPR055342">
    <property type="entry name" value="MreC_beta-barrel_core"/>
</dbReference>
<dbReference type="Proteomes" id="UP001056381">
    <property type="component" value="Chromosome"/>
</dbReference>
<keyword evidence="2" id="KW-0472">Membrane</keyword>
<dbReference type="AlphaFoldDB" id="A0A9Q8TYT2"/>
<feature type="transmembrane region" description="Helical" evidence="2">
    <location>
        <begin position="12"/>
        <end position="32"/>
    </location>
</feature>
<evidence type="ECO:0000259" key="3">
    <source>
        <dbReference type="Pfam" id="PF04085"/>
    </source>
</evidence>
<keyword evidence="1" id="KW-0175">Coiled coil</keyword>
<dbReference type="Gene3D" id="2.40.10.350">
    <property type="entry name" value="Rod shape-determining protein MreC, domain 2"/>
    <property type="match status" value="1"/>
</dbReference>
<dbReference type="EMBL" id="CP097966">
    <property type="protein sequence ID" value="URQ63458.1"/>
    <property type="molecule type" value="Genomic_DNA"/>
</dbReference>
<sequence>MPREIFTFRKKIVLTFSYILLIVALVLSSYYLNLNEISQRYLVKALKVPENFIENISQEFKEYESLKIVELENEIIKLKNDIYESELKVRSLENSKSYNTNITTSKSTKKSYVSAFDQVNYSCCKKHVIYLRAENTSGNQVFSVSQGDFIIGKTNGLVADEFKVRLLSDPEEFISLKNSKNFYCIAQGNGLPQQTVCFNESKASTYEIGDTFFSTGFDGIYPKNLIAGKLSKIEIVEGNMFKEKLTIELFFDPYQSIDKGVTLYD</sequence>
<name>A0A9Q8TYT2_9GAMM</name>